<evidence type="ECO:0000313" key="2">
    <source>
        <dbReference type="EMBL" id="SPF42846.1"/>
    </source>
</evidence>
<protein>
    <recommendedName>
        <fullName evidence="4">DUF5658 domain-containing protein</fullName>
    </recommendedName>
</protein>
<evidence type="ECO:0000256" key="1">
    <source>
        <dbReference type="SAM" id="Phobius"/>
    </source>
</evidence>
<reference evidence="3" key="1">
    <citation type="submission" date="2018-02" db="EMBL/GenBank/DDBJ databases">
        <authorList>
            <person name="Hausmann B."/>
        </authorList>
    </citation>
    <scope>NUCLEOTIDE SEQUENCE [LARGE SCALE GENOMIC DNA]</scope>
    <source>
        <strain evidence="3">Peat soil MAG SbA1</strain>
    </source>
</reference>
<keyword evidence="1" id="KW-0812">Transmembrane</keyword>
<evidence type="ECO:0008006" key="4">
    <source>
        <dbReference type="Google" id="ProtNLM"/>
    </source>
</evidence>
<keyword evidence="1" id="KW-1133">Transmembrane helix</keyword>
<sequence length="158" mass="17038">MTSRRSFELFGCSIALLLVICVPSRHLLAQGPLPDAPVPSVEPAPPVQFTPQSEIREHKFWDRENWAWFAASAALSGADFAVTRANLQSGGRELNPVVRVFGRSTPGLAVNFAGETAGVIGLSYFFHKTGHHRLERVASMANIGASAGAVSYGLAHRR</sequence>
<keyword evidence="1" id="KW-0472">Membrane</keyword>
<dbReference type="Proteomes" id="UP000238701">
    <property type="component" value="Unassembled WGS sequence"/>
</dbReference>
<accession>A0A2U3KT57</accession>
<proteinExistence type="predicted"/>
<organism evidence="2 3">
    <name type="scientific">Candidatus Sulfotelmatobacter kueseliae</name>
    <dbReference type="NCBI Taxonomy" id="2042962"/>
    <lineage>
        <taxon>Bacteria</taxon>
        <taxon>Pseudomonadati</taxon>
        <taxon>Acidobacteriota</taxon>
        <taxon>Terriglobia</taxon>
        <taxon>Terriglobales</taxon>
        <taxon>Candidatus Korobacteraceae</taxon>
        <taxon>Candidatus Sulfotelmatobacter</taxon>
    </lineage>
</organism>
<dbReference type="OrthoDB" id="126844at2"/>
<dbReference type="AlphaFoldDB" id="A0A2U3KT57"/>
<feature type="transmembrane region" description="Helical" evidence="1">
    <location>
        <begin position="108"/>
        <end position="126"/>
    </location>
</feature>
<dbReference type="EMBL" id="OMOD01000141">
    <property type="protein sequence ID" value="SPF42846.1"/>
    <property type="molecule type" value="Genomic_DNA"/>
</dbReference>
<evidence type="ECO:0000313" key="3">
    <source>
        <dbReference type="Proteomes" id="UP000238701"/>
    </source>
</evidence>
<gene>
    <name evidence="2" type="ORF">SBA1_470065</name>
</gene>
<name>A0A2U3KT57_9BACT</name>